<reference evidence="2 3" key="1">
    <citation type="journal article" date="2016" name="Front. Microbiol.">
        <title>Genome and transcriptome sequences reveal the specific parasitism of the nematophagous Purpureocillium lilacinum 36-1.</title>
        <authorList>
            <person name="Xie J."/>
            <person name="Li S."/>
            <person name="Mo C."/>
            <person name="Xiao X."/>
            <person name="Peng D."/>
            <person name="Wang G."/>
            <person name="Xiao Y."/>
        </authorList>
    </citation>
    <scope>NUCLEOTIDE SEQUENCE [LARGE SCALE GENOMIC DNA]</scope>
    <source>
        <strain evidence="2 3">36-1</strain>
    </source>
</reference>
<feature type="region of interest" description="Disordered" evidence="1">
    <location>
        <begin position="618"/>
        <end position="652"/>
    </location>
</feature>
<feature type="compositionally biased region" description="Polar residues" evidence="1">
    <location>
        <begin position="540"/>
        <end position="564"/>
    </location>
</feature>
<evidence type="ECO:0000313" key="2">
    <source>
        <dbReference type="EMBL" id="PWI67589.1"/>
    </source>
</evidence>
<proteinExistence type="predicted"/>
<feature type="region of interest" description="Disordered" evidence="1">
    <location>
        <begin position="504"/>
        <end position="524"/>
    </location>
</feature>
<feature type="region of interest" description="Disordered" evidence="1">
    <location>
        <begin position="536"/>
        <end position="586"/>
    </location>
</feature>
<evidence type="ECO:0000313" key="3">
    <source>
        <dbReference type="Proteomes" id="UP000245956"/>
    </source>
</evidence>
<feature type="region of interest" description="Disordered" evidence="1">
    <location>
        <begin position="409"/>
        <end position="429"/>
    </location>
</feature>
<feature type="compositionally biased region" description="Low complexity" evidence="1">
    <location>
        <begin position="268"/>
        <end position="277"/>
    </location>
</feature>
<accession>A0A2U3DZA5</accession>
<feature type="compositionally biased region" description="Pro residues" evidence="1">
    <location>
        <begin position="510"/>
        <end position="522"/>
    </location>
</feature>
<feature type="compositionally biased region" description="Pro residues" evidence="1">
    <location>
        <begin position="571"/>
        <end position="580"/>
    </location>
</feature>
<dbReference type="AlphaFoldDB" id="A0A2U3DZA5"/>
<sequence length="909" mass="96058">MLRDHAGAFDETTLDKATPPVYCTLLYSHVQYLYVCCWEDKDSRRLGGCNDCVLAEGPGRGRLKVAVTHRYDAVYANDAKDAAATCTEDAEMPRLLPLVAEATVTQVSHFDRGPRQMTPSSDGAMPLGRSPMSLDCLAAVPTHAPARPSAHLMPKASCKGREVRSRSDARQDGHERVPVCHVWTHGPTSDTRRMARAEMTALRALVHVRKYVSTVPGGYTMAATPTLHPARAGQGTDHQDPPCVGPNRSDGPMHGRAARLVRKSNIGSSSSSSSSSSNNTNKPRRTTALSQRPGGANFAIYSPAPGPPKPIRRHARRFQGAIADGAGSTRLPAAADNAATFFTFSRRTAVASRHLISGVVDEEGIKLSSRDELREHVSSKLVVQPPAGLSLTGVLKDNLRHPACLPSLMSAEKDPAGRGGSKSSEAQVSASSGQLRTALDAFLALPCGLLLAKSVQEGARVVITACSVSTPHQLPGQTKYTRTFYTHSLGAVAQDSVLLHARVPSSSIPPSLPPHAPPPPPRVRACLRAQSPEELMRGTTFASSSKANLPPITTISPKSQPASQPTMDPSSEPPRPPPADAAPTDAEAMAASHLARFEFSEQGTKILMVEWHPGDAAASAASVARPDSSPRPAAAPKPDPDPASTPPHRLDRPALDSAAAWEVSWPGKSTVLPARDTDQDVTGACRRVYFLLPQEAPIPPAVTIARPGRPSLVVKPLPAIFPEGFDADAGARGVLHTLWAKKRLSELEREMEAELRANAESVGLEMALAEKKWIVDNFFRPSPPPSSTVPLSPRSPVPGRLGDKLKGLKLATSAADLVPSPTANTFTGAGVMSHTLLPQTGDVAVPSFSAIARGNGNGNGHAAAVSLDAAVKGVLPPPHVGPGDGEDDLFALPISPRSPDMKKSPFSIL</sequence>
<feature type="compositionally biased region" description="Low complexity" evidence="1">
    <location>
        <begin position="618"/>
        <end position="632"/>
    </location>
</feature>
<dbReference type="Proteomes" id="UP000245956">
    <property type="component" value="Unassembled WGS sequence"/>
</dbReference>
<organism evidence="2 3">
    <name type="scientific">Purpureocillium lilacinum</name>
    <name type="common">Paecilomyces lilacinus</name>
    <dbReference type="NCBI Taxonomy" id="33203"/>
    <lineage>
        <taxon>Eukaryota</taxon>
        <taxon>Fungi</taxon>
        <taxon>Dikarya</taxon>
        <taxon>Ascomycota</taxon>
        <taxon>Pezizomycotina</taxon>
        <taxon>Sordariomycetes</taxon>
        <taxon>Hypocreomycetidae</taxon>
        <taxon>Hypocreales</taxon>
        <taxon>Ophiocordycipitaceae</taxon>
        <taxon>Purpureocillium</taxon>
    </lineage>
</organism>
<dbReference type="EMBL" id="LCWV01000018">
    <property type="protein sequence ID" value="PWI67589.1"/>
    <property type="molecule type" value="Genomic_DNA"/>
</dbReference>
<feature type="region of interest" description="Disordered" evidence="1">
    <location>
        <begin position="145"/>
        <end position="174"/>
    </location>
</feature>
<gene>
    <name evidence="2" type="ORF">PCL_02943</name>
</gene>
<name>A0A2U3DZA5_PURLI</name>
<feature type="compositionally biased region" description="Pro residues" evidence="1">
    <location>
        <begin position="633"/>
        <end position="645"/>
    </location>
</feature>
<feature type="region of interest" description="Disordered" evidence="1">
    <location>
        <begin position="878"/>
        <end position="909"/>
    </location>
</feature>
<feature type="compositionally biased region" description="Basic and acidic residues" evidence="1">
    <location>
        <begin position="159"/>
        <end position="174"/>
    </location>
</feature>
<evidence type="ECO:0000256" key="1">
    <source>
        <dbReference type="SAM" id="MobiDB-lite"/>
    </source>
</evidence>
<comment type="caution">
    <text evidence="2">The sequence shown here is derived from an EMBL/GenBank/DDBJ whole genome shotgun (WGS) entry which is preliminary data.</text>
</comment>
<protein>
    <submittedName>
        <fullName evidence="2">Uncharacterized protein</fullName>
    </submittedName>
</protein>
<feature type="region of interest" description="Disordered" evidence="1">
    <location>
        <begin position="223"/>
        <end position="308"/>
    </location>
</feature>